<gene>
    <name evidence="3" type="ORF">HNR48_003644</name>
</gene>
<accession>A0A7X0JW77</accession>
<dbReference type="Proteomes" id="UP000528457">
    <property type="component" value="Unassembled WGS sequence"/>
</dbReference>
<proteinExistence type="predicted"/>
<dbReference type="EMBL" id="JACHHT010000003">
    <property type="protein sequence ID" value="MBB6523342.1"/>
    <property type="molecule type" value="Genomic_DNA"/>
</dbReference>
<evidence type="ECO:0000313" key="3">
    <source>
        <dbReference type="EMBL" id="MBB6523342.1"/>
    </source>
</evidence>
<dbReference type="SUPFAM" id="SSF54523">
    <property type="entry name" value="Pili subunits"/>
    <property type="match status" value="1"/>
</dbReference>
<evidence type="ECO:0000256" key="1">
    <source>
        <dbReference type="SAM" id="Phobius"/>
    </source>
</evidence>
<keyword evidence="1" id="KW-1133">Transmembrane helix</keyword>
<reference evidence="3 4" key="1">
    <citation type="submission" date="2020-08" db="EMBL/GenBank/DDBJ databases">
        <title>Genomic Encyclopedia of Type Strains, Phase IV (KMG-IV): sequencing the most valuable type-strain genomes for metagenomic binning, comparative biology and taxonomic classification.</title>
        <authorList>
            <person name="Goeker M."/>
        </authorList>
    </citation>
    <scope>NUCLEOTIDE SEQUENCE [LARGE SCALE GENOMIC DNA]</scope>
    <source>
        <strain evidence="3 4">DSM 22368</strain>
    </source>
</reference>
<comment type="caution">
    <text evidence="3">The sequence shown here is derived from an EMBL/GenBank/DDBJ whole genome shotgun (WGS) entry which is preliminary data.</text>
</comment>
<keyword evidence="1" id="KW-0472">Membrane</keyword>
<protein>
    <recommendedName>
        <fullName evidence="2">Type II secretion system protein GspG C-terminal domain-containing protein</fullName>
    </recommendedName>
</protein>
<keyword evidence="1" id="KW-0812">Transmembrane</keyword>
<dbReference type="InterPro" id="IPR013545">
    <property type="entry name" value="T2SS_protein-GspG_C"/>
</dbReference>
<dbReference type="InterPro" id="IPR045584">
    <property type="entry name" value="Pilin-like"/>
</dbReference>
<dbReference type="AlphaFoldDB" id="A0A7X0JW77"/>
<keyword evidence="4" id="KW-1185">Reference proteome</keyword>
<name>A0A7X0JW77_9GAMM</name>
<dbReference type="InParanoid" id="A0A7X0JW77"/>
<feature type="transmembrane region" description="Helical" evidence="1">
    <location>
        <begin position="12"/>
        <end position="32"/>
    </location>
</feature>
<sequence>MNTMIGQKRKIVVISSFMLLLVLGFIYIPNFIDTPDKYSDLYSETELQMYEYLFSLDSEVLPKDPWGNDYIRKTVEVGQYTCVLVYSYGSDRSVGTTTGLGVDLYKIGNCKLTKGD</sequence>
<evidence type="ECO:0000259" key="2">
    <source>
        <dbReference type="Pfam" id="PF08334"/>
    </source>
</evidence>
<dbReference type="RefSeq" id="WP_166848138.1">
    <property type="nucleotide sequence ID" value="NZ_JAAONY010000003.1"/>
</dbReference>
<organism evidence="3 4">
    <name type="scientific">Pseudoteredinibacter isoporae</name>
    <dbReference type="NCBI Taxonomy" id="570281"/>
    <lineage>
        <taxon>Bacteria</taxon>
        <taxon>Pseudomonadati</taxon>
        <taxon>Pseudomonadota</taxon>
        <taxon>Gammaproteobacteria</taxon>
        <taxon>Cellvibrionales</taxon>
        <taxon>Cellvibrionaceae</taxon>
        <taxon>Pseudoteredinibacter</taxon>
    </lineage>
</organism>
<dbReference type="Pfam" id="PF08334">
    <property type="entry name" value="T2SSG"/>
    <property type="match status" value="1"/>
</dbReference>
<evidence type="ECO:0000313" key="4">
    <source>
        <dbReference type="Proteomes" id="UP000528457"/>
    </source>
</evidence>
<feature type="domain" description="Type II secretion system protein GspG C-terminal" evidence="2">
    <location>
        <begin position="58"/>
        <end position="97"/>
    </location>
</feature>